<dbReference type="Pfam" id="PF01205">
    <property type="entry name" value="Impact_N"/>
    <property type="match status" value="1"/>
</dbReference>
<dbReference type="Gene3D" id="3.30.230.30">
    <property type="entry name" value="Impact, N-terminal domain"/>
    <property type="match status" value="1"/>
</dbReference>
<dbReference type="AlphaFoldDB" id="A0A0R1XRR8"/>
<dbReference type="Gene3D" id="3.30.70.240">
    <property type="match status" value="1"/>
</dbReference>
<evidence type="ECO:0008006" key="6">
    <source>
        <dbReference type="Google" id="ProtNLM"/>
    </source>
</evidence>
<dbReference type="Proteomes" id="UP000050949">
    <property type="component" value="Unassembled WGS sequence"/>
</dbReference>
<dbReference type="GO" id="GO:0006446">
    <property type="term" value="P:regulation of translational initiation"/>
    <property type="evidence" value="ECO:0007669"/>
    <property type="project" value="TreeGrafter"/>
</dbReference>
<dbReference type="InterPro" id="IPR015796">
    <property type="entry name" value="Impact_YigZ-like"/>
</dbReference>
<dbReference type="RefSeq" id="WP_027827538.1">
    <property type="nucleotide sequence ID" value="NZ_AUEH01000002.1"/>
</dbReference>
<dbReference type="GO" id="GO:0005737">
    <property type="term" value="C:cytoplasm"/>
    <property type="evidence" value="ECO:0007669"/>
    <property type="project" value="TreeGrafter"/>
</dbReference>
<dbReference type="InterPro" id="IPR036956">
    <property type="entry name" value="Impact_N_sf"/>
</dbReference>
<accession>A0A0R1XRR8</accession>
<evidence type="ECO:0000313" key="5">
    <source>
        <dbReference type="Proteomes" id="UP000050949"/>
    </source>
</evidence>
<evidence type="ECO:0000259" key="2">
    <source>
        <dbReference type="Pfam" id="PF01205"/>
    </source>
</evidence>
<dbReference type="InterPro" id="IPR023582">
    <property type="entry name" value="Impact"/>
</dbReference>
<name>A0A0R1XRR8_9LACO</name>
<dbReference type="PANTHER" id="PTHR16301:SF20">
    <property type="entry name" value="IMPACT FAMILY MEMBER YIGZ"/>
    <property type="match status" value="1"/>
</dbReference>
<comment type="similarity">
    <text evidence="1">Belongs to the IMPACT family.</text>
</comment>
<reference evidence="4 5" key="1">
    <citation type="journal article" date="2015" name="Genome Announc.">
        <title>Expanding the biotechnology potential of lactobacilli through comparative genomics of 213 strains and associated genera.</title>
        <authorList>
            <person name="Sun Z."/>
            <person name="Harris H.M."/>
            <person name="McCann A."/>
            <person name="Guo C."/>
            <person name="Argimon S."/>
            <person name="Zhang W."/>
            <person name="Yang X."/>
            <person name="Jeffery I.B."/>
            <person name="Cooney J.C."/>
            <person name="Kagawa T.F."/>
            <person name="Liu W."/>
            <person name="Song Y."/>
            <person name="Salvetti E."/>
            <person name="Wrobel A."/>
            <person name="Rasinkangas P."/>
            <person name="Parkhill J."/>
            <person name="Rea M.C."/>
            <person name="O'Sullivan O."/>
            <person name="Ritari J."/>
            <person name="Douillard F.P."/>
            <person name="Paul Ross R."/>
            <person name="Yang R."/>
            <person name="Briner A.E."/>
            <person name="Felis G.E."/>
            <person name="de Vos W.M."/>
            <person name="Barrangou R."/>
            <person name="Klaenhammer T.R."/>
            <person name="Caufield P.W."/>
            <person name="Cui Y."/>
            <person name="Zhang H."/>
            <person name="O'Toole P.W."/>
        </authorList>
    </citation>
    <scope>NUCLEOTIDE SEQUENCE [LARGE SCALE GENOMIC DNA]</scope>
    <source>
        <strain evidence="4 5">DSM 16991</strain>
    </source>
</reference>
<proteinExistence type="inferred from homology"/>
<sequence>MQNNYLTIAQNGEYEIEIKKSRFIGQLARVTTEDEAAAFIAQIKKKQYKATHNCSAYVIGDNDEHQRANDDGEPSGTAGIPMLESLKLMQLKNVVAVTTRYFGGIKLGAGGLIRAYSNSVTEAAHHIGIVRGVLQQALTFTIDYNQVDPIQHFFSESPYTIEKTDYGVQVTMTALVDITEIDTYQKQLQDLTNGRITMTVGAQQFREVPYTDTAAPRYEN</sequence>
<feature type="domain" description="UPF0029" evidence="3">
    <location>
        <begin position="141"/>
        <end position="195"/>
    </location>
</feature>
<evidence type="ECO:0000256" key="1">
    <source>
        <dbReference type="ARBA" id="ARBA00007665"/>
    </source>
</evidence>
<comment type="caution">
    <text evidence="4">The sequence shown here is derived from an EMBL/GenBank/DDBJ whole genome shotgun (WGS) entry which is preliminary data.</text>
</comment>
<protein>
    <recommendedName>
        <fullName evidence="6">YigZ family protein</fullName>
    </recommendedName>
</protein>
<dbReference type="OrthoDB" id="9813771at2"/>
<dbReference type="InterPro" id="IPR020568">
    <property type="entry name" value="Ribosomal_Su5_D2-typ_SF"/>
</dbReference>
<dbReference type="NCBIfam" id="TIGR00257">
    <property type="entry name" value="IMPACT_YIGZ"/>
    <property type="match status" value="1"/>
</dbReference>
<dbReference type="PATRIC" id="fig|1122147.4.peg.904"/>
<dbReference type="EMBL" id="AZFW01000016">
    <property type="protein sequence ID" value="KRM29299.1"/>
    <property type="molecule type" value="Genomic_DNA"/>
</dbReference>
<dbReference type="PANTHER" id="PTHR16301">
    <property type="entry name" value="IMPACT-RELATED"/>
    <property type="match status" value="1"/>
</dbReference>
<organism evidence="4 5">
    <name type="scientific">Schleiferilactobacillus harbinensis DSM 16991</name>
    <dbReference type="NCBI Taxonomy" id="1122147"/>
    <lineage>
        <taxon>Bacteria</taxon>
        <taxon>Bacillati</taxon>
        <taxon>Bacillota</taxon>
        <taxon>Bacilli</taxon>
        <taxon>Lactobacillales</taxon>
        <taxon>Lactobacillaceae</taxon>
        <taxon>Schleiferilactobacillus</taxon>
    </lineage>
</organism>
<dbReference type="InterPro" id="IPR035647">
    <property type="entry name" value="EFG_III/V"/>
</dbReference>
<dbReference type="SUPFAM" id="SSF54211">
    <property type="entry name" value="Ribosomal protein S5 domain 2-like"/>
    <property type="match status" value="1"/>
</dbReference>
<dbReference type="eggNOG" id="COG1739">
    <property type="taxonomic scope" value="Bacteria"/>
</dbReference>
<dbReference type="Pfam" id="PF09186">
    <property type="entry name" value="DUF1949"/>
    <property type="match status" value="1"/>
</dbReference>
<gene>
    <name evidence="4" type="ORF">FC91_GL000876</name>
</gene>
<dbReference type="InterPro" id="IPR001498">
    <property type="entry name" value="Impact_N"/>
</dbReference>
<dbReference type="SUPFAM" id="SSF54980">
    <property type="entry name" value="EF-G C-terminal domain-like"/>
    <property type="match status" value="1"/>
</dbReference>
<feature type="domain" description="Impact N-terminal" evidence="2">
    <location>
        <begin position="19"/>
        <end position="123"/>
    </location>
</feature>
<dbReference type="GeneID" id="78508487"/>
<evidence type="ECO:0000313" key="4">
    <source>
        <dbReference type="EMBL" id="KRM29299.1"/>
    </source>
</evidence>
<dbReference type="InterPro" id="IPR015269">
    <property type="entry name" value="UPF0029_Impact_C"/>
</dbReference>
<evidence type="ECO:0000259" key="3">
    <source>
        <dbReference type="Pfam" id="PF09186"/>
    </source>
</evidence>